<dbReference type="AlphaFoldDB" id="A0AAU7VIQ4"/>
<reference evidence="1" key="1">
    <citation type="journal article" date="2013" name="Extremophiles">
        <title>Proteinivorax tanatarense gen. nov., sp. nov., an anaerobic, haloalkaliphilic, proteolytic bacterium isolated from a decaying algal bloom, and proposal of Proteinivoraceae fam. nov.</title>
        <authorList>
            <person name="Kevbrin V."/>
            <person name="Boltyanskaya Y."/>
            <person name="Zhilina T."/>
            <person name="Kolganova T."/>
            <person name="Lavrentjeva E."/>
            <person name="Kuznetsov B."/>
        </authorList>
    </citation>
    <scope>NUCLEOTIDE SEQUENCE</scope>
    <source>
        <strain evidence="1">Z-910T</strain>
    </source>
</reference>
<organism evidence="1">
    <name type="scientific">Proteinivorax tanatarense</name>
    <dbReference type="NCBI Taxonomy" id="1260629"/>
    <lineage>
        <taxon>Bacteria</taxon>
        <taxon>Bacillati</taxon>
        <taxon>Bacillota</taxon>
        <taxon>Clostridia</taxon>
        <taxon>Eubacteriales</taxon>
        <taxon>Proteinivoracaceae</taxon>
        <taxon>Proteinivorax</taxon>
    </lineage>
</organism>
<evidence type="ECO:0000313" key="1">
    <source>
        <dbReference type="EMBL" id="XBX73929.1"/>
    </source>
</evidence>
<dbReference type="RefSeq" id="WP_350345177.1">
    <property type="nucleotide sequence ID" value="NZ_CP158367.1"/>
</dbReference>
<reference evidence="1" key="2">
    <citation type="submission" date="2024-06" db="EMBL/GenBank/DDBJ databases">
        <authorList>
            <person name="Petrova K.O."/>
            <person name="Toshchakov S.V."/>
            <person name="Boltjanskaja Y.V."/>
            <person name="Kevbrin V."/>
        </authorList>
    </citation>
    <scope>NUCLEOTIDE SEQUENCE</scope>
    <source>
        <strain evidence="1">Z-910T</strain>
    </source>
</reference>
<proteinExistence type="predicted"/>
<gene>
    <name evidence="1" type="ORF">PRVXT_001945</name>
</gene>
<name>A0AAU7VIQ4_9FIRM</name>
<sequence>MKLTNYLKIAKIYDILYLEVVSFFGDDSSSSNKDTASFFAC</sequence>
<accession>A0AAU7VIQ4</accession>
<dbReference type="EMBL" id="CP158367">
    <property type="protein sequence ID" value="XBX73929.1"/>
    <property type="molecule type" value="Genomic_DNA"/>
</dbReference>
<protein>
    <submittedName>
        <fullName evidence="1">Uncharacterized protein</fullName>
    </submittedName>
</protein>